<reference evidence="3 4" key="1">
    <citation type="submission" date="2016-10" db="EMBL/GenBank/DDBJ databases">
        <title>The genome sequence of Colletotrichum fioriniae PJ7.</title>
        <authorList>
            <person name="Baroncelli R."/>
        </authorList>
    </citation>
    <scope>NUCLEOTIDE SEQUENCE [LARGE SCALE GENOMIC DNA]</scope>
    <source>
        <strain evidence="3 4">Tom-12</strain>
    </source>
</reference>
<feature type="region of interest" description="Disordered" evidence="1">
    <location>
        <begin position="840"/>
        <end position="859"/>
    </location>
</feature>
<feature type="compositionally biased region" description="Basic and acidic residues" evidence="1">
    <location>
        <begin position="74"/>
        <end position="92"/>
    </location>
</feature>
<sequence>MTIFNWHEACRRPDVEFNEGLGVPTCSSCGCIATLEGIAEAQHHDAPFVPAPTTRFELTWPLSLPFVDDPLESEPPKETTAESKTSLPKDVRGNITPYIGQPTTSNQKPAIDSSIQVEAPYEPLFARKIRLLKLLKGNYNDPVRVELQVADLAIKPEYEALSYTWADENKDSSKCEKVYIGDRWDTLLVTKNCFNALRRLRYSNRSRKLWVDAICINQNDVGERSHQVGIMQNIYATASRVLIYLGEDEEDLNATSSSPWNFDKWNTYYERSLPVHTDLTQQPYFKRVWVIQEIAAAQDCWVLYGTKGDRWLDFRSSTKNAGDGSNQLHQQQDWFHLLSRGRPMDLQELPKLLQATLQCQATDPRDKVYALLGLFPGANEAQLTADYALSLDQVFSGLTAWMLCQSSAFMLPIFAALEPSASSLPASWVVDWSSVSALNNMGPHLPQADSGTYLISEPQDTPRFYRDGTMVLRGRFVSQLSSRFFDFESRKGPPGVLKDEIYRTPGTRYAEAVPDWAESTDEILEIKGLHDCSLVLRPVTRAPKTYQFVAIAKQPRIARLPELINHIDRTVILLFSTWQYVLRAASDGELWFQTVTWDTIKAVCWGLKHARNLEADDKGSSKLGLGCRLRARMRNYNKTQDWTPSRWATISELQNTRHLKQDHDLLRALMIMGWEYGAVPKRDQSGGYQRSIPWETEYFRQPRIRDFLAEFRERRVRYHDYDDYDSLRDDYNHDEYYVFPLKSSLQPFVKALLSQGLDQKIITFEKISRMAGGVFLRKGTLQEQTVPWAHDSLNLRVGKLPEVEEPLENIWFYGKSNDSHLNTWAAEFINSWTLLVNARPHSPDPPSSEIDEEEHGSENGFWATEKSIRTELTSSFTNPEVEPASPDLVSEVSWEPLLDLVRETEARLLPLEEAFTRTDITYDEDMKDVPWEDIRII</sequence>
<dbReference type="Pfam" id="PF06985">
    <property type="entry name" value="HET"/>
    <property type="match status" value="1"/>
</dbReference>
<dbReference type="InterPro" id="IPR010730">
    <property type="entry name" value="HET"/>
</dbReference>
<comment type="caution">
    <text evidence="3">The sequence shown here is derived from an EMBL/GenBank/DDBJ whole genome shotgun (WGS) entry which is preliminary data.</text>
</comment>
<dbReference type="EMBL" id="MLFU01000030">
    <property type="protein sequence ID" value="KAK1495374.1"/>
    <property type="molecule type" value="Genomic_DNA"/>
</dbReference>
<dbReference type="RefSeq" id="XP_060380742.1">
    <property type="nucleotide sequence ID" value="XM_060524523.1"/>
</dbReference>
<name>A0ABQ9R5N3_9PEZI</name>
<evidence type="ECO:0000256" key="1">
    <source>
        <dbReference type="SAM" id="MobiDB-lite"/>
    </source>
</evidence>
<gene>
    <name evidence="3" type="ORF">CTAM01_08503</name>
</gene>
<dbReference type="PANTHER" id="PTHR24148:SF64">
    <property type="entry name" value="HETEROKARYON INCOMPATIBILITY DOMAIN-CONTAINING PROTEIN"/>
    <property type="match status" value="1"/>
</dbReference>
<evidence type="ECO:0000313" key="3">
    <source>
        <dbReference type="EMBL" id="KAK1495374.1"/>
    </source>
</evidence>
<dbReference type="InterPro" id="IPR052895">
    <property type="entry name" value="HetReg/Transcr_Mod"/>
</dbReference>
<proteinExistence type="predicted"/>
<dbReference type="Proteomes" id="UP001227543">
    <property type="component" value="Unassembled WGS sequence"/>
</dbReference>
<dbReference type="PANTHER" id="PTHR24148">
    <property type="entry name" value="ANKYRIN REPEAT DOMAIN-CONTAINING PROTEIN 39 HOMOLOG-RELATED"/>
    <property type="match status" value="1"/>
</dbReference>
<feature type="region of interest" description="Disordered" evidence="1">
    <location>
        <begin position="69"/>
        <end position="93"/>
    </location>
</feature>
<keyword evidence="4" id="KW-1185">Reference proteome</keyword>
<evidence type="ECO:0000259" key="2">
    <source>
        <dbReference type="Pfam" id="PF06985"/>
    </source>
</evidence>
<organism evidence="3 4">
    <name type="scientific">Colletotrichum tamarilloi</name>
    <dbReference type="NCBI Taxonomy" id="1209934"/>
    <lineage>
        <taxon>Eukaryota</taxon>
        <taxon>Fungi</taxon>
        <taxon>Dikarya</taxon>
        <taxon>Ascomycota</taxon>
        <taxon>Pezizomycotina</taxon>
        <taxon>Sordariomycetes</taxon>
        <taxon>Hypocreomycetidae</taxon>
        <taxon>Glomerellales</taxon>
        <taxon>Glomerellaceae</taxon>
        <taxon>Colletotrichum</taxon>
        <taxon>Colletotrichum acutatum species complex</taxon>
    </lineage>
</organism>
<evidence type="ECO:0000313" key="4">
    <source>
        <dbReference type="Proteomes" id="UP001227543"/>
    </source>
</evidence>
<protein>
    <recommendedName>
        <fullName evidence="2">Heterokaryon incompatibility domain-containing protein</fullName>
    </recommendedName>
</protein>
<accession>A0ABQ9R5N3</accession>
<feature type="domain" description="Heterokaryon incompatibility" evidence="2">
    <location>
        <begin position="158"/>
        <end position="293"/>
    </location>
</feature>
<dbReference type="GeneID" id="85408761"/>